<sequence length="292" mass="33731">MGSDWADSVGQRFAYRARVRAYGEPVRPVEVVKEGPPRSNKARVRWLDGEYEGLEEWVPKIRLLAPWEEAEAFLEEERQMLAAVEVSEEASDEVTWEAAGEVFGALSEHSSPQEEIFLGYRAIEYDLLFVQDLDAAALRLGLDKDAMLDEPYAFVDRLGWYRAPFQTAVKLAKDLCRRFPQKVLGRIQKEEDELRQELVSGGPVPSHAWWVDSAPYRERAEERLRKVEPVHALVREWCGREASEEFDQILALREEVDRLRKLAQETVRWLKDNGHPVKAGLLRRELDQDSEL</sequence>
<evidence type="ECO:0000313" key="1">
    <source>
        <dbReference type="EMBL" id="QIN81587.1"/>
    </source>
</evidence>
<gene>
    <name evidence="1" type="ORF">GBA63_02295</name>
</gene>
<reference evidence="1 2" key="1">
    <citation type="submission" date="2019-10" db="EMBL/GenBank/DDBJ databases">
        <title>Rubrobacter sp nov SCSIO 52090 isolated from a deep-sea sediment in the South China Sea.</title>
        <authorList>
            <person name="Chen R.W."/>
        </authorList>
    </citation>
    <scope>NUCLEOTIDE SEQUENCE [LARGE SCALE GENOMIC DNA]</scope>
    <source>
        <strain evidence="1 2">SCSIO 52909</strain>
    </source>
</reference>
<dbReference type="KEGG" id="rub:GBA63_02295"/>
<dbReference type="Proteomes" id="UP000501452">
    <property type="component" value="Chromosome"/>
</dbReference>
<evidence type="ECO:0000313" key="2">
    <source>
        <dbReference type="Proteomes" id="UP000501452"/>
    </source>
</evidence>
<organism evidence="1 2">
    <name type="scientific">Rubrobacter tropicus</name>
    <dbReference type="NCBI Taxonomy" id="2653851"/>
    <lineage>
        <taxon>Bacteria</taxon>
        <taxon>Bacillati</taxon>
        <taxon>Actinomycetota</taxon>
        <taxon>Rubrobacteria</taxon>
        <taxon>Rubrobacterales</taxon>
        <taxon>Rubrobacteraceae</taxon>
        <taxon>Rubrobacter</taxon>
    </lineage>
</organism>
<protein>
    <submittedName>
        <fullName evidence="1">Uncharacterized protein</fullName>
    </submittedName>
</protein>
<dbReference type="EMBL" id="CP045119">
    <property type="protein sequence ID" value="QIN81587.1"/>
    <property type="molecule type" value="Genomic_DNA"/>
</dbReference>
<keyword evidence="2" id="KW-1185">Reference proteome</keyword>
<proteinExistence type="predicted"/>
<name>A0A6G8Q5I6_9ACTN</name>
<dbReference type="RefSeq" id="WP_166173109.1">
    <property type="nucleotide sequence ID" value="NZ_CP045119.1"/>
</dbReference>
<dbReference type="AlphaFoldDB" id="A0A6G8Q5I6"/>
<accession>A0A6G8Q5I6</accession>